<accession>A0ABR4CQC9</accession>
<evidence type="ECO:0000313" key="4">
    <source>
        <dbReference type="Proteomes" id="UP001595075"/>
    </source>
</evidence>
<dbReference type="EMBL" id="JAZHXI010000004">
    <property type="protein sequence ID" value="KAL2072012.1"/>
    <property type="molecule type" value="Genomic_DNA"/>
</dbReference>
<evidence type="ECO:0000256" key="1">
    <source>
        <dbReference type="SAM" id="MobiDB-lite"/>
    </source>
</evidence>
<feature type="region of interest" description="Disordered" evidence="1">
    <location>
        <begin position="1"/>
        <end position="22"/>
    </location>
</feature>
<dbReference type="InterPro" id="IPR010730">
    <property type="entry name" value="HET"/>
</dbReference>
<sequence length="722" mass="81339">MASKRQQSFPSSHRKSRKSNRTTQLCSQCSDVDFTGLFQPPTLGREIALAEHTFIIGSQRDACAFCSFLLSMGPFDISGDRNIYLQVSHADARSFPLLTSSGGILMAIKCQGSFRDIRYFISQPDPENPVRLIQPNDIDYRIIKDWLQICQELHCRGCKTTGIKVPGLRLIDCKTRALVPASDHIYITLSYLWGRDEDETPYTCQLPAELPMTIEDAISVTLQLGFRYLWIDRYCIDQQNKIETLAQLKAMGLIYRNSQLTIIATAGEGPSFGLPGVGKQASPRSQQAHTKIGQAYLRGLQRIDHLVLPSSWNSRGWTYQEGILATRRLVFTSSEVYFECQGMSSYESLNLPYRTMHNYRDDPNAWPLNPKGDQRLSDCYFATTPGRLGARLGLFPLRAGGRPQDLYIHIARYSAKNLSYDSDRLRAFLGILNAFETGKHAVKNIWGIPVLSTPRPGASTRTRSSELVYSVSTFVLGLMWDLEFRDEAVRIEGLPSWSWVGVRGAVEIDYRLRTGDCLKEGMMEIFNLKVDMEVMSGELVDWDAWQKGYMSTGEGTDGFGRSLSPFIHIEAWSAPARIITRSRAITQTESRNNIETEGEDESQSEEIAGKSFSDQYRTLSIEMKDASFVRHEIFIPNSFLVNKPSCASRSAADAEHRSDIEAEVEDEVQVTVLILGQLSGQLCILVIRRTQDESFLHGNYHSGMWERVQKLFAGRGDGSMEC</sequence>
<evidence type="ECO:0000259" key="2">
    <source>
        <dbReference type="Pfam" id="PF06985"/>
    </source>
</evidence>
<keyword evidence="4" id="KW-1185">Reference proteome</keyword>
<dbReference type="PANTHER" id="PTHR33112:SF1">
    <property type="entry name" value="HETEROKARYON INCOMPATIBILITY DOMAIN-CONTAINING PROTEIN"/>
    <property type="match status" value="1"/>
</dbReference>
<name>A0ABR4CQC9_9HELO</name>
<gene>
    <name evidence="3" type="ORF">VTL71DRAFT_11355</name>
</gene>
<evidence type="ECO:0000313" key="3">
    <source>
        <dbReference type="EMBL" id="KAL2072012.1"/>
    </source>
</evidence>
<organism evidence="3 4">
    <name type="scientific">Oculimacula yallundae</name>
    <dbReference type="NCBI Taxonomy" id="86028"/>
    <lineage>
        <taxon>Eukaryota</taxon>
        <taxon>Fungi</taxon>
        <taxon>Dikarya</taxon>
        <taxon>Ascomycota</taxon>
        <taxon>Pezizomycotina</taxon>
        <taxon>Leotiomycetes</taxon>
        <taxon>Helotiales</taxon>
        <taxon>Ploettnerulaceae</taxon>
        <taxon>Oculimacula</taxon>
    </lineage>
</organism>
<protein>
    <recommendedName>
        <fullName evidence="2">Heterokaryon incompatibility domain-containing protein</fullName>
    </recommendedName>
</protein>
<proteinExistence type="predicted"/>
<dbReference type="Pfam" id="PF06985">
    <property type="entry name" value="HET"/>
    <property type="match status" value="1"/>
</dbReference>
<comment type="caution">
    <text evidence="3">The sequence shown here is derived from an EMBL/GenBank/DDBJ whole genome shotgun (WGS) entry which is preliminary data.</text>
</comment>
<dbReference type="Proteomes" id="UP001595075">
    <property type="component" value="Unassembled WGS sequence"/>
</dbReference>
<feature type="compositionally biased region" description="Polar residues" evidence="1">
    <location>
        <begin position="1"/>
        <end position="11"/>
    </location>
</feature>
<reference evidence="3 4" key="1">
    <citation type="journal article" date="2024" name="Commun. Biol.">
        <title>Comparative genomic analysis of thermophilic fungi reveals convergent evolutionary adaptations and gene losses.</title>
        <authorList>
            <person name="Steindorff A.S."/>
            <person name="Aguilar-Pontes M.V."/>
            <person name="Robinson A.J."/>
            <person name="Andreopoulos B."/>
            <person name="LaButti K."/>
            <person name="Kuo A."/>
            <person name="Mondo S."/>
            <person name="Riley R."/>
            <person name="Otillar R."/>
            <person name="Haridas S."/>
            <person name="Lipzen A."/>
            <person name="Grimwood J."/>
            <person name="Schmutz J."/>
            <person name="Clum A."/>
            <person name="Reid I.D."/>
            <person name="Moisan M.C."/>
            <person name="Butler G."/>
            <person name="Nguyen T.T.M."/>
            <person name="Dewar K."/>
            <person name="Conant G."/>
            <person name="Drula E."/>
            <person name="Henrissat B."/>
            <person name="Hansel C."/>
            <person name="Singer S."/>
            <person name="Hutchinson M.I."/>
            <person name="de Vries R.P."/>
            <person name="Natvig D.O."/>
            <person name="Powell A.J."/>
            <person name="Tsang A."/>
            <person name="Grigoriev I.V."/>
        </authorList>
    </citation>
    <scope>NUCLEOTIDE SEQUENCE [LARGE SCALE GENOMIC DNA]</scope>
    <source>
        <strain evidence="3 4">CBS 494.80</strain>
    </source>
</reference>
<dbReference type="PANTHER" id="PTHR33112">
    <property type="entry name" value="DOMAIN PROTEIN, PUTATIVE-RELATED"/>
    <property type="match status" value="1"/>
</dbReference>
<feature type="region of interest" description="Disordered" evidence="1">
    <location>
        <begin position="589"/>
        <end position="609"/>
    </location>
</feature>
<feature type="domain" description="Heterokaryon incompatibility" evidence="2">
    <location>
        <begin position="186"/>
        <end position="321"/>
    </location>
</feature>